<evidence type="ECO:0000256" key="1">
    <source>
        <dbReference type="SAM" id="MobiDB-lite"/>
    </source>
</evidence>
<sequence length="675" mass="72599">MNKSQDLDDLPANTSDNEHFQAVVNRVVSRRGFLKTGAGLSAAAFFSASLTACGGDDDDDDDEAAAPPSTPATPTLGFTAIPVGTGDEIVVPAGYSSYVIAPWGSPLFSDSPAWLPDGTNTGADQARQVGDNHDGMAYFAIDGSNEGLLTMNHEYTNYEYLFGAAGTTPWTADKVTKAINAHGISVIHIKKNGSGQWEVQVGSSYNRRLTGYSPMQITGPAAGHALLRTSTDPSGTIVYGTFNNCANGRTLWNTYLTCEENFNSYFGTTSGADTRDAYMRRYGLNATGTSYRWEEFEDRFDYVKEPNEYNRFGWVVEIDPFTPGSLPKKRTALGRVKHENAAMTLSADKRVVVYMGDDQANDYIYKFVSDGTYDAARGTANGDLLDSGKLYVARFLDGAASGDFMGTGEWILLDKTANATLAADSSFASQAEVLIHTRLAGDAVGATKMDRPEWIAVHPSTGEVYCTLTNNSGRSVTDDANPRTNNVYGQIIRWRETGSDAAALTFEWDLFVLAGNPIAYPDRTDLRSGSSNITADNTFNSPDGLGIDGNGRLWIQTDGSFANTGNYQGQGNNQMLCAIPETGEIRRFLVGPSGCELTGMTWSPDYKTMFVNIQHPGEAGSHPRAPDAATRGGLSMDEYLAQNPLAFSQWPDAAGGRPRSATVVIVKNDGGVIGT</sequence>
<dbReference type="InterPro" id="IPR011042">
    <property type="entry name" value="6-blade_b-propeller_TolB-like"/>
</dbReference>
<dbReference type="AlphaFoldDB" id="A0A4V3BNX3"/>
<feature type="region of interest" description="Disordered" evidence="1">
    <location>
        <begin position="56"/>
        <end position="75"/>
    </location>
</feature>
<dbReference type="PANTHER" id="PTHR35399">
    <property type="entry name" value="SLR8030 PROTEIN"/>
    <property type="match status" value="1"/>
</dbReference>
<dbReference type="SUPFAM" id="SSF63829">
    <property type="entry name" value="Calcium-dependent phosphotriesterase"/>
    <property type="match status" value="1"/>
</dbReference>
<dbReference type="Pfam" id="PF05787">
    <property type="entry name" value="PhoX"/>
    <property type="match status" value="1"/>
</dbReference>
<dbReference type="Proteomes" id="UP000295129">
    <property type="component" value="Unassembled WGS sequence"/>
</dbReference>
<keyword evidence="3" id="KW-1185">Reference proteome</keyword>
<reference evidence="2 3" key="1">
    <citation type="submission" date="2019-03" db="EMBL/GenBank/DDBJ databases">
        <title>Genomic Encyclopedia of Type Strains, Phase IV (KMG-IV): sequencing the most valuable type-strain genomes for metagenomic binning, comparative biology and taxonomic classification.</title>
        <authorList>
            <person name="Goeker M."/>
        </authorList>
    </citation>
    <scope>NUCLEOTIDE SEQUENCE [LARGE SCALE GENOMIC DNA]</scope>
    <source>
        <strain evidence="2 3">DSM 12121</strain>
    </source>
</reference>
<comment type="caution">
    <text evidence="2">The sequence shown here is derived from an EMBL/GenBank/DDBJ whole genome shotgun (WGS) entry which is preliminary data.</text>
</comment>
<evidence type="ECO:0008006" key="4">
    <source>
        <dbReference type="Google" id="ProtNLM"/>
    </source>
</evidence>
<dbReference type="EMBL" id="SNVV01000002">
    <property type="protein sequence ID" value="TDN56282.1"/>
    <property type="molecule type" value="Genomic_DNA"/>
</dbReference>
<dbReference type="InterPro" id="IPR006311">
    <property type="entry name" value="TAT_signal"/>
</dbReference>
<gene>
    <name evidence="2" type="ORF">C7389_102218</name>
</gene>
<evidence type="ECO:0000313" key="3">
    <source>
        <dbReference type="Proteomes" id="UP000295129"/>
    </source>
</evidence>
<dbReference type="RefSeq" id="WP_246034618.1">
    <property type="nucleotide sequence ID" value="NZ_SNVV01000002.1"/>
</dbReference>
<dbReference type="Gene3D" id="2.120.10.30">
    <property type="entry name" value="TolB, C-terminal domain"/>
    <property type="match status" value="1"/>
</dbReference>
<dbReference type="PANTHER" id="PTHR35399:SF2">
    <property type="entry name" value="DUF839 DOMAIN-CONTAINING PROTEIN"/>
    <property type="match status" value="1"/>
</dbReference>
<evidence type="ECO:0000313" key="2">
    <source>
        <dbReference type="EMBL" id="TDN56282.1"/>
    </source>
</evidence>
<accession>A0A4V3BNX3</accession>
<dbReference type="InterPro" id="IPR008557">
    <property type="entry name" value="PhoX"/>
</dbReference>
<dbReference type="PROSITE" id="PS51318">
    <property type="entry name" value="TAT"/>
    <property type="match status" value="1"/>
</dbReference>
<organism evidence="2 3">
    <name type="scientific">Azoarcus indigens</name>
    <dbReference type="NCBI Taxonomy" id="29545"/>
    <lineage>
        <taxon>Bacteria</taxon>
        <taxon>Pseudomonadati</taxon>
        <taxon>Pseudomonadota</taxon>
        <taxon>Betaproteobacteria</taxon>
        <taxon>Rhodocyclales</taxon>
        <taxon>Zoogloeaceae</taxon>
        <taxon>Azoarcus</taxon>
    </lineage>
</organism>
<name>A0A4V3BNX3_9RHOO</name>
<proteinExistence type="predicted"/>
<protein>
    <recommendedName>
        <fullName evidence="4">Transcriptional initiation protein Tat</fullName>
    </recommendedName>
</protein>